<dbReference type="InterPro" id="IPR013087">
    <property type="entry name" value="Znf_C2H2_type"/>
</dbReference>
<keyword evidence="1" id="KW-0863">Zinc-finger</keyword>
<keyword evidence="1" id="KW-0479">Metal-binding</keyword>
<organism evidence="4 5">
    <name type="scientific">Paramecium sonneborni</name>
    <dbReference type="NCBI Taxonomy" id="65129"/>
    <lineage>
        <taxon>Eukaryota</taxon>
        <taxon>Sar</taxon>
        <taxon>Alveolata</taxon>
        <taxon>Ciliophora</taxon>
        <taxon>Intramacronucleata</taxon>
        <taxon>Oligohymenophorea</taxon>
        <taxon>Peniculida</taxon>
        <taxon>Parameciidae</taxon>
        <taxon>Paramecium</taxon>
    </lineage>
</organism>
<evidence type="ECO:0000259" key="3">
    <source>
        <dbReference type="PROSITE" id="PS50157"/>
    </source>
</evidence>
<feature type="compositionally biased region" description="Basic residues" evidence="2">
    <location>
        <begin position="1"/>
        <end position="14"/>
    </location>
</feature>
<reference evidence="4" key="1">
    <citation type="submission" date="2021-01" db="EMBL/GenBank/DDBJ databases">
        <authorList>
            <consortium name="Genoscope - CEA"/>
            <person name="William W."/>
        </authorList>
    </citation>
    <scope>NUCLEOTIDE SEQUENCE</scope>
</reference>
<feature type="region of interest" description="Disordered" evidence="2">
    <location>
        <begin position="1"/>
        <end position="69"/>
    </location>
</feature>
<evidence type="ECO:0000313" key="5">
    <source>
        <dbReference type="Proteomes" id="UP000692954"/>
    </source>
</evidence>
<dbReference type="Proteomes" id="UP000692954">
    <property type="component" value="Unassembled WGS sequence"/>
</dbReference>
<dbReference type="PROSITE" id="PS50157">
    <property type="entry name" value="ZINC_FINGER_C2H2_2"/>
    <property type="match status" value="1"/>
</dbReference>
<dbReference type="PROSITE" id="PS00028">
    <property type="entry name" value="ZINC_FINGER_C2H2_1"/>
    <property type="match status" value="1"/>
</dbReference>
<dbReference type="OrthoDB" id="6365676at2759"/>
<dbReference type="AlphaFoldDB" id="A0A8S1QEY5"/>
<dbReference type="GO" id="GO:0008270">
    <property type="term" value="F:zinc ion binding"/>
    <property type="evidence" value="ECO:0007669"/>
    <property type="project" value="UniProtKB-KW"/>
</dbReference>
<gene>
    <name evidence="4" type="ORF">PSON_ATCC_30995.1.T1050027</name>
</gene>
<protein>
    <recommendedName>
        <fullName evidence="3">C2H2-type domain-containing protein</fullName>
    </recommendedName>
</protein>
<comment type="caution">
    <text evidence="4">The sequence shown here is derived from an EMBL/GenBank/DDBJ whole genome shotgun (WGS) entry which is preliminary data.</text>
</comment>
<accession>A0A8S1QEY5</accession>
<feature type="domain" description="C2H2-type" evidence="3">
    <location>
        <begin position="147"/>
        <end position="176"/>
    </location>
</feature>
<keyword evidence="5" id="KW-1185">Reference proteome</keyword>
<feature type="compositionally biased region" description="Basic and acidic residues" evidence="2">
    <location>
        <begin position="32"/>
        <end position="44"/>
    </location>
</feature>
<keyword evidence="1" id="KW-0862">Zinc</keyword>
<sequence length="190" mass="22112">MKKKSKKHHKKKHYSSSSSSSKSSKSRSRSRSRSESKSKSEKSKSKSNQFNKEKNVDPPNQDQSITRPYKVNKFALGSMLFENRRTNDRMDKNEVQNANTLLKKIDKSGRDAILLSAAINTVQQDNKREEYQVELINGQYVKIAKPYSCGFSNCQMRFVTTEELTKHLREHDRVQTMKNTQRAQKFMENL</sequence>
<dbReference type="EMBL" id="CAJJDN010000105">
    <property type="protein sequence ID" value="CAD8114103.1"/>
    <property type="molecule type" value="Genomic_DNA"/>
</dbReference>
<evidence type="ECO:0000313" key="4">
    <source>
        <dbReference type="EMBL" id="CAD8114103.1"/>
    </source>
</evidence>
<evidence type="ECO:0000256" key="2">
    <source>
        <dbReference type="SAM" id="MobiDB-lite"/>
    </source>
</evidence>
<evidence type="ECO:0000256" key="1">
    <source>
        <dbReference type="PROSITE-ProRule" id="PRU00042"/>
    </source>
</evidence>
<proteinExistence type="predicted"/>
<name>A0A8S1QEY5_9CILI</name>